<dbReference type="Proteomes" id="UP000006514">
    <property type="component" value="Unassembled WGS sequence"/>
</dbReference>
<dbReference type="SUPFAM" id="SSF48208">
    <property type="entry name" value="Six-hairpin glycosidases"/>
    <property type="match status" value="1"/>
</dbReference>
<dbReference type="OrthoDB" id="9984024at2759"/>
<dbReference type="FunCoup" id="J0CXH9">
    <property type="interactions" value="5"/>
</dbReference>
<dbReference type="InterPro" id="IPR008928">
    <property type="entry name" value="6-hairpin_glycosidase_sf"/>
</dbReference>
<keyword evidence="3" id="KW-1185">Reference proteome</keyword>
<dbReference type="Pfam" id="PF03663">
    <property type="entry name" value="Glyco_hydro_76"/>
    <property type="match status" value="1"/>
</dbReference>
<feature type="compositionally biased region" description="Polar residues" evidence="1">
    <location>
        <begin position="14"/>
        <end position="24"/>
    </location>
</feature>
<proteinExistence type="predicted"/>
<dbReference type="InParanoid" id="J0CXH9"/>
<feature type="region of interest" description="Disordered" evidence="1">
    <location>
        <begin position="14"/>
        <end position="62"/>
    </location>
</feature>
<protein>
    <recommendedName>
        <fullName evidence="4">Six-hairpin glycosidase</fullName>
    </recommendedName>
</protein>
<organism evidence="2 3">
    <name type="scientific">Auricularia subglabra (strain TFB-10046 / SS5)</name>
    <name type="common">White-rot fungus</name>
    <name type="synonym">Auricularia delicata (strain TFB10046)</name>
    <dbReference type="NCBI Taxonomy" id="717982"/>
    <lineage>
        <taxon>Eukaryota</taxon>
        <taxon>Fungi</taxon>
        <taxon>Dikarya</taxon>
        <taxon>Basidiomycota</taxon>
        <taxon>Agaricomycotina</taxon>
        <taxon>Agaricomycetes</taxon>
        <taxon>Auriculariales</taxon>
        <taxon>Auriculariaceae</taxon>
        <taxon>Auricularia</taxon>
    </lineage>
</organism>
<accession>J0CXH9</accession>
<reference evidence="3" key="1">
    <citation type="journal article" date="2012" name="Science">
        <title>The Paleozoic origin of enzymatic lignin decomposition reconstructed from 31 fungal genomes.</title>
        <authorList>
            <person name="Floudas D."/>
            <person name="Binder M."/>
            <person name="Riley R."/>
            <person name="Barry K."/>
            <person name="Blanchette R.A."/>
            <person name="Henrissat B."/>
            <person name="Martinez A.T."/>
            <person name="Otillar R."/>
            <person name="Spatafora J.W."/>
            <person name="Yadav J.S."/>
            <person name="Aerts A."/>
            <person name="Benoit I."/>
            <person name="Boyd A."/>
            <person name="Carlson A."/>
            <person name="Copeland A."/>
            <person name="Coutinho P.M."/>
            <person name="de Vries R.P."/>
            <person name="Ferreira P."/>
            <person name="Findley K."/>
            <person name="Foster B."/>
            <person name="Gaskell J."/>
            <person name="Glotzer D."/>
            <person name="Gorecki P."/>
            <person name="Heitman J."/>
            <person name="Hesse C."/>
            <person name="Hori C."/>
            <person name="Igarashi K."/>
            <person name="Jurgens J.A."/>
            <person name="Kallen N."/>
            <person name="Kersten P."/>
            <person name="Kohler A."/>
            <person name="Kuees U."/>
            <person name="Kumar T.K.A."/>
            <person name="Kuo A."/>
            <person name="LaButti K."/>
            <person name="Larrondo L.F."/>
            <person name="Lindquist E."/>
            <person name="Ling A."/>
            <person name="Lombard V."/>
            <person name="Lucas S."/>
            <person name="Lundell T."/>
            <person name="Martin R."/>
            <person name="McLaughlin D.J."/>
            <person name="Morgenstern I."/>
            <person name="Morin E."/>
            <person name="Murat C."/>
            <person name="Nagy L.G."/>
            <person name="Nolan M."/>
            <person name="Ohm R.A."/>
            <person name="Patyshakuliyeva A."/>
            <person name="Rokas A."/>
            <person name="Ruiz-Duenas F.J."/>
            <person name="Sabat G."/>
            <person name="Salamov A."/>
            <person name="Samejima M."/>
            <person name="Schmutz J."/>
            <person name="Slot J.C."/>
            <person name="St John F."/>
            <person name="Stenlid J."/>
            <person name="Sun H."/>
            <person name="Sun S."/>
            <person name="Syed K."/>
            <person name="Tsang A."/>
            <person name="Wiebenga A."/>
            <person name="Young D."/>
            <person name="Pisabarro A."/>
            <person name="Eastwood D.C."/>
            <person name="Martin F."/>
            <person name="Cullen D."/>
            <person name="Grigoriev I.V."/>
            <person name="Hibbett D.S."/>
        </authorList>
    </citation>
    <scope>NUCLEOTIDE SEQUENCE [LARGE SCALE GENOMIC DNA]</scope>
    <source>
        <strain evidence="3">TFB10046</strain>
    </source>
</reference>
<dbReference type="GO" id="GO:0005975">
    <property type="term" value="P:carbohydrate metabolic process"/>
    <property type="evidence" value="ECO:0007669"/>
    <property type="project" value="InterPro"/>
</dbReference>
<feature type="compositionally biased region" description="Low complexity" evidence="1">
    <location>
        <begin position="25"/>
        <end position="50"/>
    </location>
</feature>
<evidence type="ECO:0000313" key="2">
    <source>
        <dbReference type="EMBL" id="EJD35457.1"/>
    </source>
</evidence>
<dbReference type="PANTHER" id="PTHR47791:SF3">
    <property type="entry name" value="MEIOTICALLY UP-REGULATED GENE 191 PROTEIN"/>
    <property type="match status" value="1"/>
</dbReference>
<sequence>MHIPRLVTRACQTASTATVSQPKPTQTITATLSSSTTTRTSVSTTKTSTPKPTPTPNAGLDYSIPSAWPNATFDKDYNYINHIAQEAIDNLRKDWWKDAGKLDFGWGTGTTLGALPYKDMVASTKNNRDFVKKALNAAKKHNKNFDPYSYNDDAMWWGTTAFYAYRAYGDKEFLQYSKDVWNWVRKSQITDAEAKAGKSSVRPTKFSSKCNDKSIAGAVFWRSESSDRKDMSVNVITTSLFQTLSAYLAEESGEKKYVDAAKKAYTFITMVLFKKSPNIPMDGMNTVTCKQNNWIFSYNTGKFVEGAVILSKVTKDDKYKKQALKTIVDAVTKVKNWQDKEGHITEGQDGDPTKGGDGRQFKSIYVRSLTEVARREYKNSGLRKLLKRYININYKTVLDKGTNHKGYYGVVWKGPFKKAQSGQMNALDLLTAGIEFNWKR</sequence>
<dbReference type="InterPro" id="IPR005198">
    <property type="entry name" value="Glyco_hydro_76"/>
</dbReference>
<dbReference type="PANTHER" id="PTHR47791">
    <property type="entry name" value="MEIOTICALLY UP-REGULATED GENE 191 PROTEIN"/>
    <property type="match status" value="1"/>
</dbReference>
<evidence type="ECO:0000256" key="1">
    <source>
        <dbReference type="SAM" id="MobiDB-lite"/>
    </source>
</evidence>
<dbReference type="InterPro" id="IPR053169">
    <property type="entry name" value="MUG_Protein"/>
</dbReference>
<dbReference type="AlphaFoldDB" id="J0CXH9"/>
<dbReference type="Gene3D" id="1.50.10.20">
    <property type="match status" value="1"/>
</dbReference>
<evidence type="ECO:0000313" key="3">
    <source>
        <dbReference type="Proteomes" id="UP000006514"/>
    </source>
</evidence>
<evidence type="ECO:0008006" key="4">
    <source>
        <dbReference type="Google" id="ProtNLM"/>
    </source>
</evidence>
<dbReference type="KEGG" id="adl:AURDEDRAFT_175483"/>
<dbReference type="eggNOG" id="ENOG502S9UU">
    <property type="taxonomic scope" value="Eukaryota"/>
</dbReference>
<dbReference type="EMBL" id="JH687890">
    <property type="protein sequence ID" value="EJD35457.1"/>
    <property type="molecule type" value="Genomic_DNA"/>
</dbReference>
<name>J0CXH9_AURST</name>
<gene>
    <name evidence="2" type="ORF">AURDEDRAFT_175483</name>
</gene>